<comment type="caution">
    <text evidence="1">The sequence shown here is derived from an EMBL/GenBank/DDBJ whole genome shotgun (WGS) entry which is preliminary data.</text>
</comment>
<proteinExistence type="predicted"/>
<name>C0BAH8_9FIRM</name>
<protein>
    <submittedName>
        <fullName evidence="1">Uncharacterized protein</fullName>
    </submittedName>
</protein>
<dbReference type="EMBL" id="ABVR01000041">
    <property type="protein sequence ID" value="EEG89103.1"/>
    <property type="molecule type" value="Genomic_DNA"/>
</dbReference>
<evidence type="ECO:0000313" key="2">
    <source>
        <dbReference type="Proteomes" id="UP000003793"/>
    </source>
</evidence>
<accession>C0BAH8</accession>
<dbReference type="HOGENOM" id="CLU_3198535_0_0_9"/>
<gene>
    <name evidence="1" type="ORF">COPCOM_02082</name>
</gene>
<organism evidence="1 2">
    <name type="scientific">Coprococcus comes ATCC 27758</name>
    <dbReference type="NCBI Taxonomy" id="470146"/>
    <lineage>
        <taxon>Bacteria</taxon>
        <taxon>Bacillati</taxon>
        <taxon>Bacillota</taxon>
        <taxon>Clostridia</taxon>
        <taxon>Lachnospirales</taxon>
        <taxon>Lachnospiraceae</taxon>
        <taxon>Coprococcus</taxon>
    </lineage>
</organism>
<reference evidence="1 2" key="1">
    <citation type="submission" date="2009-02" db="EMBL/GenBank/DDBJ databases">
        <authorList>
            <person name="Fulton L."/>
            <person name="Clifton S."/>
            <person name="Fulton B."/>
            <person name="Xu J."/>
            <person name="Minx P."/>
            <person name="Pepin K.H."/>
            <person name="Johnson M."/>
            <person name="Bhonagiri V."/>
            <person name="Nash W.E."/>
            <person name="Mardis E.R."/>
            <person name="Wilson R.K."/>
        </authorList>
    </citation>
    <scope>NUCLEOTIDE SEQUENCE [LARGE SCALE GENOMIC DNA]</scope>
    <source>
        <strain evidence="1 2">ATCC 27758</strain>
    </source>
</reference>
<evidence type="ECO:0000313" key="1">
    <source>
        <dbReference type="EMBL" id="EEG89103.1"/>
    </source>
</evidence>
<sequence>MSAFLLFTISYYTLDFLKCNLHLPETYVISILIPVSGRSIKDFSR</sequence>
<dbReference type="AlphaFoldDB" id="C0BAH8"/>
<dbReference type="Proteomes" id="UP000003793">
    <property type="component" value="Unassembled WGS sequence"/>
</dbReference>
<reference evidence="1 2" key="2">
    <citation type="submission" date="2009-03" db="EMBL/GenBank/DDBJ databases">
        <title>Draft genome sequence of Coprococcus comes (ATCC 27758).</title>
        <authorList>
            <person name="Sudarsanam P."/>
            <person name="Ley R."/>
            <person name="Guruge J."/>
            <person name="Turnbaugh P.J."/>
            <person name="Mahowald M."/>
            <person name="Liep D."/>
            <person name="Gordon J."/>
        </authorList>
    </citation>
    <scope>NUCLEOTIDE SEQUENCE [LARGE SCALE GENOMIC DNA]</scope>
    <source>
        <strain evidence="1 2">ATCC 27758</strain>
    </source>
</reference>